<evidence type="ECO:0000313" key="2">
    <source>
        <dbReference type="EMBL" id="ADB19407.1"/>
    </source>
</evidence>
<dbReference type="InterPro" id="IPR016833">
    <property type="entry name" value="Put_Na-Bile_cotransptr"/>
</dbReference>
<keyword evidence="3" id="KW-1185">Reference proteome</keyword>
<keyword evidence="1" id="KW-1133">Transmembrane helix</keyword>
<dbReference type="STRING" id="530564.Psta_4766"/>
<feature type="transmembrane region" description="Helical" evidence="1">
    <location>
        <begin position="53"/>
        <end position="69"/>
    </location>
</feature>
<dbReference type="GO" id="GO:0005886">
    <property type="term" value="C:plasma membrane"/>
    <property type="evidence" value="ECO:0007669"/>
    <property type="project" value="TreeGrafter"/>
</dbReference>
<keyword evidence="1" id="KW-0812">Transmembrane</keyword>
<feature type="transmembrane region" description="Helical" evidence="1">
    <location>
        <begin position="81"/>
        <end position="100"/>
    </location>
</feature>
<reference evidence="2 3" key="1">
    <citation type="journal article" date="2009" name="Stand. Genomic Sci.">
        <title>Complete genome sequence of Pirellula staleyi type strain (ATCC 27377).</title>
        <authorList>
            <person name="Clum A."/>
            <person name="Tindall B.J."/>
            <person name="Sikorski J."/>
            <person name="Ivanova N."/>
            <person name="Mavrommatis K."/>
            <person name="Lucas S."/>
            <person name="Glavina del Rio T."/>
            <person name="Nolan M."/>
            <person name="Chen F."/>
            <person name="Tice H."/>
            <person name="Pitluck S."/>
            <person name="Cheng J.F."/>
            <person name="Chertkov O."/>
            <person name="Brettin T."/>
            <person name="Han C."/>
            <person name="Detter J.C."/>
            <person name="Kuske C."/>
            <person name="Bruce D."/>
            <person name="Goodwin L."/>
            <person name="Ovchinikova G."/>
            <person name="Pati A."/>
            <person name="Mikhailova N."/>
            <person name="Chen A."/>
            <person name="Palaniappan K."/>
            <person name="Land M."/>
            <person name="Hauser L."/>
            <person name="Chang Y.J."/>
            <person name="Jeffries C.D."/>
            <person name="Chain P."/>
            <person name="Rohde M."/>
            <person name="Goker M."/>
            <person name="Bristow J."/>
            <person name="Eisen J.A."/>
            <person name="Markowitz V."/>
            <person name="Hugenholtz P."/>
            <person name="Kyrpides N.C."/>
            <person name="Klenk H.P."/>
            <person name="Lapidus A."/>
        </authorList>
    </citation>
    <scope>NUCLEOTIDE SEQUENCE [LARGE SCALE GENOMIC DNA]</scope>
    <source>
        <strain evidence="3">ATCC 27377 / DSM 6068 / ICPB 4128</strain>
    </source>
</reference>
<sequence length="329" mass="35062">MPGVPRATESRRAVKQFLIDRWFLIGLTVLVVVGTLLGPALMPLAKVPGIKDVNLFLVMFFMTLPIALAQMQGAISRPAPAALAVAISYGLLPAVAWGIGSLIGPSYGHGLMVASIVPCTQASAAVWTRKAGGNDSIAVLVTIVTNLSCFLVAPAWLAIMRLTPQGLDFVRMVTQLAGLVVLPMILAQIARRIGPVAHLATKYRTPLGVLVQCGLLSMVFFGAIESSQGLRQGLQTTSGWLSMLAMATGVVLLHTTMFFVGLYTSKLCGFSREDSTAVAFSGSQKTLMVGLKVAMDSGYSVLPMITYHIGQLFVDTLLADWLKRRSGLK</sequence>
<feature type="transmembrane region" description="Helical" evidence="1">
    <location>
        <begin position="244"/>
        <end position="263"/>
    </location>
</feature>
<accession>D2R8V7</accession>
<dbReference type="HOGENOM" id="CLU_844364_0_0_0"/>
<evidence type="ECO:0000313" key="3">
    <source>
        <dbReference type="Proteomes" id="UP000001887"/>
    </source>
</evidence>
<dbReference type="AlphaFoldDB" id="D2R8V7"/>
<feature type="transmembrane region" description="Helical" evidence="1">
    <location>
        <begin position="21"/>
        <end position="41"/>
    </location>
</feature>
<feature type="transmembrane region" description="Helical" evidence="1">
    <location>
        <begin position="207"/>
        <end position="224"/>
    </location>
</feature>
<feature type="transmembrane region" description="Helical" evidence="1">
    <location>
        <begin position="106"/>
        <end position="125"/>
    </location>
</feature>
<keyword evidence="1" id="KW-0472">Membrane</keyword>
<gene>
    <name evidence="2" type="ordered locus">Psta_4766</name>
</gene>
<dbReference type="Pfam" id="PF13593">
    <property type="entry name" value="SBF_like"/>
    <property type="match status" value="1"/>
</dbReference>
<dbReference type="Proteomes" id="UP000001887">
    <property type="component" value="Chromosome"/>
</dbReference>
<dbReference type="InterPro" id="IPR038770">
    <property type="entry name" value="Na+/solute_symporter_sf"/>
</dbReference>
<dbReference type="PANTHER" id="PTHR18640">
    <property type="entry name" value="SOLUTE CARRIER FAMILY 10 MEMBER 7"/>
    <property type="match status" value="1"/>
</dbReference>
<protein>
    <submittedName>
        <fullName evidence="2">Bile acid:sodium symporter</fullName>
    </submittedName>
</protein>
<evidence type="ECO:0000256" key="1">
    <source>
        <dbReference type="SAM" id="Phobius"/>
    </source>
</evidence>
<dbReference type="PANTHER" id="PTHR18640:SF5">
    <property type="entry name" value="SODIUM_BILE ACID COTRANSPORTER 7"/>
    <property type="match status" value="1"/>
</dbReference>
<feature type="transmembrane region" description="Helical" evidence="1">
    <location>
        <begin position="137"/>
        <end position="157"/>
    </location>
</feature>
<dbReference type="eggNOG" id="COG0385">
    <property type="taxonomic scope" value="Bacteria"/>
</dbReference>
<name>D2R8V7_PIRSD</name>
<dbReference type="Gene3D" id="1.20.1530.20">
    <property type="match status" value="1"/>
</dbReference>
<dbReference type="EMBL" id="CP001848">
    <property type="protein sequence ID" value="ADB19407.1"/>
    <property type="molecule type" value="Genomic_DNA"/>
</dbReference>
<dbReference type="KEGG" id="psl:Psta_4766"/>
<organism evidence="2 3">
    <name type="scientific">Pirellula staleyi (strain ATCC 27377 / DSM 6068 / ICPB 4128)</name>
    <name type="common">Pirella staleyi</name>
    <dbReference type="NCBI Taxonomy" id="530564"/>
    <lineage>
        <taxon>Bacteria</taxon>
        <taxon>Pseudomonadati</taxon>
        <taxon>Planctomycetota</taxon>
        <taxon>Planctomycetia</taxon>
        <taxon>Pirellulales</taxon>
        <taxon>Pirellulaceae</taxon>
        <taxon>Pirellula</taxon>
    </lineage>
</organism>
<feature type="transmembrane region" description="Helical" evidence="1">
    <location>
        <begin position="169"/>
        <end position="187"/>
    </location>
</feature>
<proteinExistence type="predicted"/>